<dbReference type="SUPFAM" id="SSF53822">
    <property type="entry name" value="Periplasmic binding protein-like I"/>
    <property type="match status" value="1"/>
</dbReference>
<keyword evidence="2" id="KW-0805">Transcription regulation</keyword>
<dbReference type="KEGG" id="sste:SAMEA4384403_0598"/>
<keyword evidence="1" id="KW-0678">Repressor</keyword>
<dbReference type="SMART" id="SM00354">
    <property type="entry name" value="HTH_LACI"/>
    <property type="match status" value="1"/>
</dbReference>
<evidence type="ECO:0000259" key="5">
    <source>
        <dbReference type="PROSITE" id="PS50932"/>
    </source>
</evidence>
<evidence type="ECO:0000313" key="6">
    <source>
        <dbReference type="EMBL" id="SNV59936.1"/>
    </source>
</evidence>
<keyword evidence="4" id="KW-0804">Transcription</keyword>
<sequence length="321" mass="36275">MATIKEVAKYAGVSVATVSRELNKSGYVKEETRKKIKEAITALNYSPNETARTLFKRKSKMIGLLLPDISNPFFTVVARGVEDEAMAKGYHIILGNGDGNEEKEFAYLNTFNVHNCSGIIASQLSTKEAFDSFEAYHMPFVLLDRVYANHEFVETDHMKGGKLQAEAVIKGAAQSVLILEQNLFYKSFNERFVSAKETLEAHQINYVTLNEISLTEEQLIQTIKEYEIDSVICSNDVGAFKVMNILHKHHYHVPNDIQVVGYDDIPLANLYTPSLTTIHQPAYLIGKKACQQLINQLEGHEREHHQILDVSLIERQSTRRA</sequence>
<dbReference type="SUPFAM" id="SSF47413">
    <property type="entry name" value="lambda repressor-like DNA-binding domains"/>
    <property type="match status" value="1"/>
</dbReference>
<dbReference type="OrthoDB" id="9796186at2"/>
<accession>A0A239YNH2</accession>
<dbReference type="CDD" id="cd01392">
    <property type="entry name" value="HTH_LacI"/>
    <property type="match status" value="1"/>
</dbReference>
<dbReference type="InterPro" id="IPR000843">
    <property type="entry name" value="HTH_LacI"/>
</dbReference>
<keyword evidence="3" id="KW-0238">DNA-binding</keyword>
<dbReference type="PROSITE" id="PS50932">
    <property type="entry name" value="HTH_LACI_2"/>
    <property type="match status" value="1"/>
</dbReference>
<dbReference type="AlphaFoldDB" id="A0A239YNH2"/>
<protein>
    <submittedName>
        <fullName evidence="6">Ribose operon repressor</fullName>
    </submittedName>
</protein>
<dbReference type="CDD" id="cd06291">
    <property type="entry name" value="PBP1_Qymf-like"/>
    <property type="match status" value="1"/>
</dbReference>
<evidence type="ECO:0000313" key="7">
    <source>
        <dbReference type="Proteomes" id="UP000242084"/>
    </source>
</evidence>
<dbReference type="Pfam" id="PF13377">
    <property type="entry name" value="Peripla_BP_3"/>
    <property type="match status" value="1"/>
</dbReference>
<evidence type="ECO:0000256" key="1">
    <source>
        <dbReference type="ARBA" id="ARBA00022491"/>
    </source>
</evidence>
<organism evidence="6 7">
    <name type="scientific">Mammaliicoccus stepanovicii</name>
    <dbReference type="NCBI Taxonomy" id="643214"/>
    <lineage>
        <taxon>Bacteria</taxon>
        <taxon>Bacillati</taxon>
        <taxon>Bacillota</taxon>
        <taxon>Bacilli</taxon>
        <taxon>Bacillales</taxon>
        <taxon>Staphylococcaceae</taxon>
        <taxon>Mammaliicoccus</taxon>
    </lineage>
</organism>
<proteinExistence type="predicted"/>
<dbReference type="RefSeq" id="WP_095086526.1">
    <property type="nucleotide sequence ID" value="NZ_BMDM01000003.1"/>
</dbReference>
<dbReference type="PRINTS" id="PR00036">
    <property type="entry name" value="HTHLACI"/>
</dbReference>
<dbReference type="EMBL" id="LT906462">
    <property type="protein sequence ID" value="SNV59936.1"/>
    <property type="molecule type" value="Genomic_DNA"/>
</dbReference>
<dbReference type="GO" id="GO:0003700">
    <property type="term" value="F:DNA-binding transcription factor activity"/>
    <property type="evidence" value="ECO:0007669"/>
    <property type="project" value="TreeGrafter"/>
</dbReference>
<dbReference type="Gene3D" id="3.40.50.2300">
    <property type="match status" value="2"/>
</dbReference>
<evidence type="ECO:0000256" key="2">
    <source>
        <dbReference type="ARBA" id="ARBA00023015"/>
    </source>
</evidence>
<dbReference type="GO" id="GO:0000976">
    <property type="term" value="F:transcription cis-regulatory region binding"/>
    <property type="evidence" value="ECO:0007669"/>
    <property type="project" value="TreeGrafter"/>
</dbReference>
<dbReference type="PANTHER" id="PTHR30146:SF95">
    <property type="entry name" value="RIBOSE OPERON REPRESSOR"/>
    <property type="match status" value="1"/>
</dbReference>
<dbReference type="InterPro" id="IPR028082">
    <property type="entry name" value="Peripla_BP_I"/>
</dbReference>
<evidence type="ECO:0000256" key="3">
    <source>
        <dbReference type="ARBA" id="ARBA00023125"/>
    </source>
</evidence>
<gene>
    <name evidence="6" type="primary">rbsR</name>
    <name evidence="6" type="ORF">SAMEA4384403_00598</name>
</gene>
<dbReference type="PANTHER" id="PTHR30146">
    <property type="entry name" value="LACI-RELATED TRANSCRIPTIONAL REPRESSOR"/>
    <property type="match status" value="1"/>
</dbReference>
<evidence type="ECO:0000256" key="4">
    <source>
        <dbReference type="ARBA" id="ARBA00023163"/>
    </source>
</evidence>
<reference evidence="6 7" key="1">
    <citation type="submission" date="2017-06" db="EMBL/GenBank/DDBJ databases">
        <authorList>
            <consortium name="Pathogen Informatics"/>
        </authorList>
    </citation>
    <scope>NUCLEOTIDE SEQUENCE [LARGE SCALE GENOMIC DNA]</scope>
    <source>
        <strain evidence="6 7">NCTC13839</strain>
    </source>
</reference>
<dbReference type="Gene3D" id="1.10.260.40">
    <property type="entry name" value="lambda repressor-like DNA-binding domains"/>
    <property type="match status" value="1"/>
</dbReference>
<dbReference type="InterPro" id="IPR010982">
    <property type="entry name" value="Lambda_DNA-bd_dom_sf"/>
</dbReference>
<dbReference type="Pfam" id="PF00356">
    <property type="entry name" value="LacI"/>
    <property type="match status" value="1"/>
</dbReference>
<dbReference type="InterPro" id="IPR046335">
    <property type="entry name" value="LacI/GalR-like_sensor"/>
</dbReference>
<keyword evidence="7" id="KW-1185">Reference proteome</keyword>
<feature type="domain" description="HTH lacI-type" evidence="5">
    <location>
        <begin position="2"/>
        <end position="56"/>
    </location>
</feature>
<dbReference type="Proteomes" id="UP000242084">
    <property type="component" value="Chromosome 1"/>
</dbReference>
<name>A0A239YNH2_9STAP</name>